<dbReference type="Pfam" id="PF01753">
    <property type="entry name" value="zf-MYND"/>
    <property type="match status" value="1"/>
</dbReference>
<dbReference type="InterPro" id="IPR012334">
    <property type="entry name" value="Pectin_lyas_fold"/>
</dbReference>
<keyword evidence="2" id="KW-1185">Reference proteome</keyword>
<dbReference type="InterPro" id="IPR050754">
    <property type="entry name" value="FKBP4/5/8-like"/>
</dbReference>
<dbReference type="Gene3D" id="2.160.20.10">
    <property type="entry name" value="Single-stranded right-handed beta-helix, Pectin lyase-like"/>
    <property type="match status" value="1"/>
</dbReference>
<name>A0ABP0M057_9DINO</name>
<comment type="caution">
    <text evidence="1">The sequence shown here is derived from an EMBL/GenBank/DDBJ whole genome shotgun (WGS) entry which is preliminary data.</text>
</comment>
<keyword evidence="1" id="KW-0489">Methyltransferase</keyword>
<dbReference type="Proteomes" id="UP001642464">
    <property type="component" value="Unassembled WGS sequence"/>
</dbReference>
<sequence>MASGKVVTRRTSPLSKSQQKHWEQVLFTYCEFGLGQEYQELAEESKRLMMSALEISVKNAAARLAQQMGTMGRAGTRRKNAKDSVGDPLKTALKETGATGRLDEEMLDHIRERFLPSWGAPALFQNLILEHDGVSDQLRSDQKEFNICSTVASVQKPSRSSSWDHLRAISIGDLRLFQTMSGMRLECAVVGHPIQMVGITTLIQDAAGQAVLCGIYNLPGVTNQATANKALPKGSTVIIAEPFLKIMADGRRGVRVDNPDEIDIFLPGVRPLIRKAGSISARASDGNEASKMSQDQKGENQTPIAELAEDFRPGQRVKLFGLTSKKGATLNGKFGVVAAEQDEHDLERVTVELDSDAGKPELVKIKPSNMEIAQETDLENILQAKKDANEAFARGELHQAIEAYNGVAKELCSHKTPKAMTELTKCICDRALCFLKLRQWEAARVDSQSVLEREPTNAKAHFRLASASFQEGNAESQEKIHEAATHICVAIALAPTGEAAMTDLLDAIASKSARPLPQAKEVVAVGDASELWAALQRDRKKFIAIKPGDYGPTHKPFWAEHDATLVGLGSNKVRFLKRSSHVFSVVMNARVQMFNLTITDSPQASHGYGCCSVDSGAWLKLSGCIVENCCEVGVIVARGGRCIIEDCQFRRLGSQAVEVREMGQVEIRRSQFLRVWQGVVAYAGARSLVMEDVLIEGSFHEGVCACGDLKTDETRKLEKLPDPDAERIATPGWRKRDQAYKMGRQISMFASEWAEDMGWNGRLALSMSTCTITNAQGLACSFDTGCAAHLSACTFQKSVSSKTTRWYGTGLMIKGGSDVTVNRCRFLKNEVGVDVGFNYGGDVLIENSIFAGNLFKDVIELGQERKTQEMFEGSFWNRHKQAGAWSAPIRTARNQFLSKSARVPEIHELESSSSSRSQGQPLPQKLAWEAAARQSYVLATPCLCGFLCTELGNSPECSQLGLGNHIDFPPFMCLPCSDALRMKQDDVNAQFYFRDEERRTRSRHWCLLGTITSVGVARTADAHSFMAFRGAEAAKSVKLKTKFADSEPEVEVLMMLDEPLSHQSSALQSGCTLAILYAEASDIDIRQGTGQVIVTDNSLVYAFAAPLDQIMAQSFAADESICGSCGKDTSESSTQSCSACGVVSYCSSKCRSDHNQRHKELCPQMAMLRQLAVTDFRSDPDVQLSFPLWAEGLPTIPAVPPHAPHDASLSEPEAQDEAKEPSAETSRAPSAPKVEDLCSFLDSASDADMAKAVASVEEALQAKDTAGAFVIQKQNGRPRLQNKLKRTKARLADLLAKSAEPSTQPQQRQAHPPEISQEEREDYAEDQGAEGSLCGLGPTDQDGYHGVPELPRWKAGLPYRRCARRSFFHAFESYPRSLPCPSEPWCTNINPAAFCFDFKELARSGRVRTLSCWGHSASRPGHKIPSVAGSHQRLWKLRPSEITFSQNSIGRNFSDGNSLDQTYDDLRAGRCKVEDIEKIKITWHSHVRSPGEPRWWTYTGNRRLSLFQKLEEEGRLKFLVAEWVNEPVPEWRMTTENGGGRPSVRGGRKR</sequence>
<dbReference type="PANTHER" id="PTHR46512">
    <property type="entry name" value="PEPTIDYLPROLYL ISOMERASE"/>
    <property type="match status" value="1"/>
</dbReference>
<proteinExistence type="predicted"/>
<dbReference type="SUPFAM" id="SSF144232">
    <property type="entry name" value="HIT/MYND zinc finger-like"/>
    <property type="match status" value="1"/>
</dbReference>
<dbReference type="Gene3D" id="6.10.140.2220">
    <property type="match status" value="1"/>
</dbReference>
<dbReference type="Pfam" id="PF13229">
    <property type="entry name" value="Beta_helix"/>
    <property type="match status" value="1"/>
</dbReference>
<dbReference type="InterPro" id="IPR039448">
    <property type="entry name" value="Beta_helix"/>
</dbReference>
<dbReference type="SUPFAM" id="SSF51126">
    <property type="entry name" value="Pectin lyase-like"/>
    <property type="match status" value="1"/>
</dbReference>
<organism evidence="1 2">
    <name type="scientific">Durusdinium trenchii</name>
    <dbReference type="NCBI Taxonomy" id="1381693"/>
    <lineage>
        <taxon>Eukaryota</taxon>
        <taxon>Sar</taxon>
        <taxon>Alveolata</taxon>
        <taxon>Dinophyceae</taxon>
        <taxon>Suessiales</taxon>
        <taxon>Symbiodiniaceae</taxon>
        <taxon>Durusdinium</taxon>
    </lineage>
</organism>
<keyword evidence="1" id="KW-0808">Transferase</keyword>
<protein>
    <submittedName>
        <fullName evidence="1">Methyltransferase FGSG_00040 (Gramillins biosynthetic cluster protein FGSG_00040)</fullName>
    </submittedName>
</protein>
<dbReference type="InterPro" id="IPR002893">
    <property type="entry name" value="Znf_MYND"/>
</dbReference>
<dbReference type="SUPFAM" id="SSF48452">
    <property type="entry name" value="TPR-like"/>
    <property type="match status" value="1"/>
</dbReference>
<dbReference type="PROSITE" id="PS50865">
    <property type="entry name" value="ZF_MYND_2"/>
    <property type="match status" value="1"/>
</dbReference>
<dbReference type="Gene3D" id="1.25.40.10">
    <property type="entry name" value="Tetratricopeptide repeat domain"/>
    <property type="match status" value="1"/>
</dbReference>
<dbReference type="InterPro" id="IPR011050">
    <property type="entry name" value="Pectin_lyase_fold/virulence"/>
</dbReference>
<dbReference type="PROSITE" id="PS01360">
    <property type="entry name" value="ZF_MYND_1"/>
    <property type="match status" value="1"/>
</dbReference>
<dbReference type="GO" id="GO:0032259">
    <property type="term" value="P:methylation"/>
    <property type="evidence" value="ECO:0007669"/>
    <property type="project" value="UniProtKB-KW"/>
</dbReference>
<evidence type="ECO:0000313" key="1">
    <source>
        <dbReference type="EMBL" id="CAK9044433.1"/>
    </source>
</evidence>
<accession>A0ABP0M057</accession>
<dbReference type="GO" id="GO:0008168">
    <property type="term" value="F:methyltransferase activity"/>
    <property type="evidence" value="ECO:0007669"/>
    <property type="project" value="UniProtKB-KW"/>
</dbReference>
<reference evidence="1 2" key="1">
    <citation type="submission" date="2024-02" db="EMBL/GenBank/DDBJ databases">
        <authorList>
            <person name="Chen Y."/>
            <person name="Shah S."/>
            <person name="Dougan E. K."/>
            <person name="Thang M."/>
            <person name="Chan C."/>
        </authorList>
    </citation>
    <scope>NUCLEOTIDE SEQUENCE [LARGE SCALE GENOMIC DNA]</scope>
</reference>
<evidence type="ECO:0000313" key="2">
    <source>
        <dbReference type="Proteomes" id="UP001642464"/>
    </source>
</evidence>
<dbReference type="EMBL" id="CAXAMM010018890">
    <property type="protein sequence ID" value="CAK9044433.1"/>
    <property type="molecule type" value="Genomic_DNA"/>
</dbReference>
<gene>
    <name evidence="1" type="ORF">SCF082_LOCUS25239</name>
</gene>
<dbReference type="InterPro" id="IPR011990">
    <property type="entry name" value="TPR-like_helical_dom_sf"/>
</dbReference>